<dbReference type="SMART" id="SM00743">
    <property type="entry name" value="Agenet"/>
    <property type="match status" value="2"/>
</dbReference>
<gene>
    <name evidence="5" type="ORF">GQ55_5G246200</name>
</gene>
<dbReference type="OrthoDB" id="663550at2759"/>
<feature type="domain" description="ENT" evidence="4">
    <location>
        <begin position="336"/>
        <end position="403"/>
    </location>
</feature>
<dbReference type="InterPro" id="IPR014002">
    <property type="entry name" value="Agenet_dom_plant"/>
</dbReference>
<feature type="compositionally biased region" description="Acidic residues" evidence="3">
    <location>
        <begin position="252"/>
        <end position="261"/>
    </location>
</feature>
<dbReference type="GO" id="GO:0005634">
    <property type="term" value="C:nucleus"/>
    <property type="evidence" value="ECO:0007669"/>
    <property type="project" value="UniProtKB-SubCell"/>
</dbReference>
<proteinExistence type="predicted"/>
<dbReference type="InterPro" id="IPR033485">
    <property type="entry name" value="EMSY-LIKE_plant"/>
</dbReference>
<dbReference type="Pfam" id="PF05641">
    <property type="entry name" value="Agenet"/>
    <property type="match status" value="1"/>
</dbReference>
<dbReference type="InterPro" id="IPR036142">
    <property type="entry name" value="ENT_dom-like_sf"/>
</dbReference>
<dbReference type="Proteomes" id="UP000244336">
    <property type="component" value="Chromosome 5"/>
</dbReference>
<evidence type="ECO:0000313" key="6">
    <source>
        <dbReference type="Proteomes" id="UP000244336"/>
    </source>
</evidence>
<dbReference type="EMBL" id="CM009753">
    <property type="protein sequence ID" value="PUZ55862.1"/>
    <property type="molecule type" value="Genomic_DNA"/>
</dbReference>
<accession>A0A2T7DJV8</accession>
<dbReference type="PROSITE" id="PS51138">
    <property type="entry name" value="ENT"/>
    <property type="match status" value="1"/>
</dbReference>
<feature type="compositionally biased region" description="Low complexity" evidence="3">
    <location>
        <begin position="262"/>
        <end position="275"/>
    </location>
</feature>
<dbReference type="InterPro" id="IPR005491">
    <property type="entry name" value="ENT_dom"/>
</dbReference>
<dbReference type="Pfam" id="PF03735">
    <property type="entry name" value="ENT"/>
    <property type="match status" value="1"/>
</dbReference>
<dbReference type="Gramene" id="PUZ55863">
    <property type="protein sequence ID" value="PUZ55863"/>
    <property type="gene ID" value="GQ55_5G246200"/>
</dbReference>
<keyword evidence="2" id="KW-0539">Nucleus</keyword>
<feature type="compositionally biased region" description="Basic and acidic residues" evidence="3">
    <location>
        <begin position="276"/>
        <end position="289"/>
    </location>
</feature>
<dbReference type="GO" id="GO:0050832">
    <property type="term" value="P:defense response to fungus"/>
    <property type="evidence" value="ECO:0007669"/>
    <property type="project" value="InterPro"/>
</dbReference>
<keyword evidence="6" id="KW-1185">Reference proteome</keyword>
<name>A0A2T7DJV8_9POAL</name>
<dbReference type="SMART" id="SM01191">
    <property type="entry name" value="ENT"/>
    <property type="match status" value="1"/>
</dbReference>
<reference evidence="5 6" key="1">
    <citation type="submission" date="2018-04" db="EMBL/GenBank/DDBJ databases">
        <title>WGS assembly of Panicum hallii var. hallii HAL2.</title>
        <authorList>
            <person name="Lovell J."/>
            <person name="Jenkins J."/>
            <person name="Lowry D."/>
            <person name="Mamidi S."/>
            <person name="Sreedasyam A."/>
            <person name="Weng X."/>
            <person name="Barry K."/>
            <person name="Bonette J."/>
            <person name="Campitelli B."/>
            <person name="Daum C."/>
            <person name="Gordon S."/>
            <person name="Gould B."/>
            <person name="Lipzen A."/>
            <person name="MacQueen A."/>
            <person name="Palacio-Mejia J."/>
            <person name="Plott C."/>
            <person name="Shakirov E."/>
            <person name="Shu S."/>
            <person name="Yoshinaga Y."/>
            <person name="Zane M."/>
            <person name="Rokhsar D."/>
            <person name="Grimwood J."/>
            <person name="Schmutz J."/>
            <person name="Juenger T."/>
        </authorList>
    </citation>
    <scope>NUCLEOTIDE SEQUENCE [LARGE SCALE GENOMIC DNA]</scope>
    <source>
        <strain evidence="6">cv. HAL2</strain>
        <strain evidence="5">HAL2</strain>
    </source>
</reference>
<dbReference type="PANTHER" id="PTHR33432:SF35">
    <property type="entry name" value="OS01G0611200 PROTEIN"/>
    <property type="match status" value="1"/>
</dbReference>
<evidence type="ECO:0000256" key="3">
    <source>
        <dbReference type="SAM" id="MobiDB-lite"/>
    </source>
</evidence>
<evidence type="ECO:0000313" key="5">
    <source>
        <dbReference type="EMBL" id="PUZ55863.1"/>
    </source>
</evidence>
<protein>
    <recommendedName>
        <fullName evidence="4">ENT domain-containing protein</fullName>
    </recommendedName>
</protein>
<organism evidence="5 6">
    <name type="scientific">Panicum hallii var. hallii</name>
    <dbReference type="NCBI Taxonomy" id="1504633"/>
    <lineage>
        <taxon>Eukaryota</taxon>
        <taxon>Viridiplantae</taxon>
        <taxon>Streptophyta</taxon>
        <taxon>Embryophyta</taxon>
        <taxon>Tracheophyta</taxon>
        <taxon>Spermatophyta</taxon>
        <taxon>Magnoliopsida</taxon>
        <taxon>Liliopsida</taxon>
        <taxon>Poales</taxon>
        <taxon>Poaceae</taxon>
        <taxon>PACMAD clade</taxon>
        <taxon>Panicoideae</taxon>
        <taxon>Panicodae</taxon>
        <taxon>Paniceae</taxon>
        <taxon>Panicinae</taxon>
        <taxon>Panicum</taxon>
        <taxon>Panicum sect. Panicum</taxon>
    </lineage>
</organism>
<dbReference type="Gramene" id="PUZ55862">
    <property type="protein sequence ID" value="PUZ55862"/>
    <property type="gene ID" value="GQ55_5G246200"/>
</dbReference>
<feature type="region of interest" description="Disordered" evidence="3">
    <location>
        <begin position="49"/>
        <end position="69"/>
    </location>
</feature>
<evidence type="ECO:0000256" key="1">
    <source>
        <dbReference type="ARBA" id="ARBA00004123"/>
    </source>
</evidence>
<sequence>MRIRKGSQVEVWTQEAGSPVGAWRVGEVMWGNGHSYTLRWHDGGEVSGRISRKSVRPRPPPAPVPRDLDAGNMVEVFDDDDCLWKCAEVRGPAVGGDRRFDVKIVGAAKVLTVPPQRLRIRQVLRDDDVWVALLKDNQIAVPSTMPFHANGGSVGVGTGRGKGCYKPMLPGCTPLLQKRSFGLLGSKTVANGKRFEGTTKRLCAKEEPRYEAEVIVPNVCLNKQVDMCSQDCDVVSAGSNSDDDHHQQQQENEVDVAESDSESNSSSDDSSSSSDSRTRSMEAGEDCKAARASGPCNDQKAGQLQPSEKEHCDSVAESREIIKRESETLNDQKATVQEHIHRLELEAYSTLMKAFHACGNALSWEKVELLSDLRTHLHITNDDHLQVLNVILNRKGRFAGSQF</sequence>
<feature type="region of interest" description="Disordered" evidence="3">
    <location>
        <begin position="236"/>
        <end position="311"/>
    </location>
</feature>
<dbReference type="PANTHER" id="PTHR33432">
    <property type="entry name" value="PROTEIN EMSY-LIKE 4"/>
    <property type="match status" value="1"/>
</dbReference>
<dbReference type="InterPro" id="IPR008395">
    <property type="entry name" value="Agenet-like_dom"/>
</dbReference>
<dbReference type="SUPFAM" id="SSF158639">
    <property type="entry name" value="ENT-like"/>
    <property type="match status" value="1"/>
</dbReference>
<evidence type="ECO:0000259" key="4">
    <source>
        <dbReference type="PROSITE" id="PS51138"/>
    </source>
</evidence>
<comment type="subcellular location">
    <subcellularLocation>
        <location evidence="1">Nucleus</location>
    </subcellularLocation>
</comment>
<dbReference type="STRING" id="1504633.A0A2T7DJV8"/>
<dbReference type="AlphaFoldDB" id="A0A2T7DJV8"/>
<evidence type="ECO:0000256" key="2">
    <source>
        <dbReference type="ARBA" id="ARBA00023242"/>
    </source>
</evidence>
<dbReference type="Gene3D" id="1.10.1240.40">
    <property type="entry name" value="ENT domain"/>
    <property type="match status" value="1"/>
</dbReference>
<dbReference type="EMBL" id="CM009753">
    <property type="protein sequence ID" value="PUZ55863.1"/>
    <property type="molecule type" value="Genomic_DNA"/>
</dbReference>